<proteinExistence type="predicted"/>
<protein>
    <recommendedName>
        <fullName evidence="4">Lipoprotein</fullName>
    </recommendedName>
</protein>
<accession>A0A2A5AXJ3</accession>
<evidence type="ECO:0000313" key="2">
    <source>
        <dbReference type="EMBL" id="PCJ23860.1"/>
    </source>
</evidence>
<dbReference type="EMBL" id="NVVJ01000033">
    <property type="protein sequence ID" value="PCJ23860.1"/>
    <property type="molecule type" value="Genomic_DNA"/>
</dbReference>
<evidence type="ECO:0008006" key="4">
    <source>
        <dbReference type="Google" id="ProtNLM"/>
    </source>
</evidence>
<reference evidence="3" key="1">
    <citation type="submission" date="2017-08" db="EMBL/GenBank/DDBJ databases">
        <title>A dynamic microbial community with high functional redundancy inhabits the cold, oxic subseafloor aquifer.</title>
        <authorList>
            <person name="Tully B.J."/>
            <person name="Wheat C.G."/>
            <person name="Glazer B.T."/>
            <person name="Huber J.A."/>
        </authorList>
    </citation>
    <scope>NUCLEOTIDE SEQUENCE [LARGE SCALE GENOMIC DNA]</scope>
</reference>
<feature type="chain" id="PRO_5011997741" description="Lipoprotein" evidence="1">
    <location>
        <begin position="21"/>
        <end position="119"/>
    </location>
</feature>
<comment type="caution">
    <text evidence="2">The sequence shown here is derived from an EMBL/GenBank/DDBJ whole genome shotgun (WGS) entry which is preliminary data.</text>
</comment>
<sequence>MIKKALLLVMAIGLTGCLVTVDSDSRALQTVWDEGDVARMQLGVSTQDWVNTSFGSPTSRLTYADGSEIWKYRNRSEKDIEVGLFLIFSVDIEEERTETLSIEFSDGVVTNYWIEEDRF</sequence>
<evidence type="ECO:0000313" key="3">
    <source>
        <dbReference type="Proteomes" id="UP000218327"/>
    </source>
</evidence>
<organism evidence="2 3">
    <name type="scientific">SAR86 cluster bacterium</name>
    <dbReference type="NCBI Taxonomy" id="2030880"/>
    <lineage>
        <taxon>Bacteria</taxon>
        <taxon>Pseudomonadati</taxon>
        <taxon>Pseudomonadota</taxon>
        <taxon>Gammaproteobacteria</taxon>
        <taxon>SAR86 cluster</taxon>
    </lineage>
</organism>
<name>A0A2A5AXJ3_9GAMM</name>
<dbReference type="PROSITE" id="PS51257">
    <property type="entry name" value="PROKAR_LIPOPROTEIN"/>
    <property type="match status" value="1"/>
</dbReference>
<dbReference type="Proteomes" id="UP000218327">
    <property type="component" value="Unassembled WGS sequence"/>
</dbReference>
<feature type="signal peptide" evidence="1">
    <location>
        <begin position="1"/>
        <end position="20"/>
    </location>
</feature>
<evidence type="ECO:0000256" key="1">
    <source>
        <dbReference type="SAM" id="SignalP"/>
    </source>
</evidence>
<keyword evidence="1" id="KW-0732">Signal</keyword>
<dbReference type="AlphaFoldDB" id="A0A2A5AXJ3"/>
<gene>
    <name evidence="2" type="ORF">COA96_10815</name>
</gene>